<dbReference type="Proteomes" id="UP000827976">
    <property type="component" value="Chromosome 3"/>
</dbReference>
<keyword evidence="1" id="KW-0239">DNA-directed DNA polymerase</keyword>
<evidence type="ECO:0000313" key="1">
    <source>
        <dbReference type="EMBL" id="KAH7688684.1"/>
    </source>
</evidence>
<sequence length="297" mass="33485">MFVLLKGRSVEEAFKIGNEIALAITAMNLDPVTLKMEKVYYPCFLLTKKRYVGYSFESPDQKNPKFDAKGIETVRRDTCPAVAKTSEKSLRIFFEHKNIYEVKSYLERQWTRILAGRVSLQDFVFAKEVRLGTYSTRAASLPPAAIVATKVMRIDLRAVPHYGERVPYIVIHGEPGARLIDMIIPALQRVFGLVNADLNQWFSGMPRPVRPTLSKSFSSASHSGSRGGCEDNEIGLETSKKAMEKRSRIDTYYISKHCTICGELVQASAYFCHDCLKNSSLIVNTVVGRTSKLEREI</sequence>
<gene>
    <name evidence="1" type="ORF">IHE45_03G047400</name>
</gene>
<keyword evidence="1" id="KW-0548">Nucleotidyltransferase</keyword>
<keyword evidence="1" id="KW-0808">Transferase</keyword>
<keyword evidence="2" id="KW-1185">Reference proteome</keyword>
<organism evidence="1 2">
    <name type="scientific">Dioscorea alata</name>
    <name type="common">Purple yam</name>
    <dbReference type="NCBI Taxonomy" id="55571"/>
    <lineage>
        <taxon>Eukaryota</taxon>
        <taxon>Viridiplantae</taxon>
        <taxon>Streptophyta</taxon>
        <taxon>Embryophyta</taxon>
        <taxon>Tracheophyta</taxon>
        <taxon>Spermatophyta</taxon>
        <taxon>Magnoliopsida</taxon>
        <taxon>Liliopsida</taxon>
        <taxon>Dioscoreales</taxon>
        <taxon>Dioscoreaceae</taxon>
        <taxon>Dioscorea</taxon>
    </lineage>
</organism>
<dbReference type="EC" id="2.7.7.7" evidence="1"/>
<protein>
    <submittedName>
        <fullName evidence="1">DNA-directed DNA polymerase protein</fullName>
        <ecNumber evidence="1">2.7.7.7</ecNumber>
    </submittedName>
</protein>
<reference evidence="2" key="1">
    <citation type="journal article" date="2022" name="Nat. Commun.">
        <title>Chromosome evolution and the genetic basis of agronomically important traits in greater yam.</title>
        <authorList>
            <person name="Bredeson J.V."/>
            <person name="Lyons J.B."/>
            <person name="Oniyinde I.O."/>
            <person name="Okereke N.R."/>
            <person name="Kolade O."/>
            <person name="Nnabue I."/>
            <person name="Nwadili C.O."/>
            <person name="Hribova E."/>
            <person name="Parker M."/>
            <person name="Nwogha J."/>
            <person name="Shu S."/>
            <person name="Carlson J."/>
            <person name="Kariba R."/>
            <person name="Muthemba S."/>
            <person name="Knop K."/>
            <person name="Barton G.J."/>
            <person name="Sherwood A.V."/>
            <person name="Lopez-Montes A."/>
            <person name="Asiedu R."/>
            <person name="Jamnadass R."/>
            <person name="Muchugi A."/>
            <person name="Goodstein D."/>
            <person name="Egesi C.N."/>
            <person name="Featherston J."/>
            <person name="Asfaw A."/>
            <person name="Simpson G.G."/>
            <person name="Dolezel J."/>
            <person name="Hendre P.S."/>
            <person name="Van Deynze A."/>
            <person name="Kumar P.L."/>
            <person name="Obidiegwu J.E."/>
            <person name="Bhattacharjee R."/>
            <person name="Rokhsar D.S."/>
        </authorList>
    </citation>
    <scope>NUCLEOTIDE SEQUENCE [LARGE SCALE GENOMIC DNA]</scope>
    <source>
        <strain evidence="2">cv. TDa95/00328</strain>
    </source>
</reference>
<proteinExistence type="predicted"/>
<accession>A0ACB7WLA1</accession>
<evidence type="ECO:0000313" key="2">
    <source>
        <dbReference type="Proteomes" id="UP000827976"/>
    </source>
</evidence>
<dbReference type="EMBL" id="CM037013">
    <property type="protein sequence ID" value="KAH7688684.1"/>
    <property type="molecule type" value="Genomic_DNA"/>
</dbReference>
<name>A0ACB7WLA1_DIOAL</name>
<comment type="caution">
    <text evidence="1">The sequence shown here is derived from an EMBL/GenBank/DDBJ whole genome shotgun (WGS) entry which is preliminary data.</text>
</comment>